<name>A0A0E9S0C8_ANGAN</name>
<protein>
    <submittedName>
        <fullName evidence="1">Uncharacterized protein</fullName>
    </submittedName>
</protein>
<dbReference type="AlphaFoldDB" id="A0A0E9S0C8"/>
<evidence type="ECO:0000313" key="1">
    <source>
        <dbReference type="EMBL" id="JAH34899.1"/>
    </source>
</evidence>
<reference evidence="1" key="1">
    <citation type="submission" date="2014-11" db="EMBL/GenBank/DDBJ databases">
        <authorList>
            <person name="Amaro Gonzalez C."/>
        </authorList>
    </citation>
    <scope>NUCLEOTIDE SEQUENCE</scope>
</reference>
<sequence>MSRKVLFKPTIDYTDIKTIVVLLELNGQDHLCLNNPIC</sequence>
<accession>A0A0E9S0C8</accession>
<organism evidence="1">
    <name type="scientific">Anguilla anguilla</name>
    <name type="common">European freshwater eel</name>
    <name type="synonym">Muraena anguilla</name>
    <dbReference type="NCBI Taxonomy" id="7936"/>
    <lineage>
        <taxon>Eukaryota</taxon>
        <taxon>Metazoa</taxon>
        <taxon>Chordata</taxon>
        <taxon>Craniata</taxon>
        <taxon>Vertebrata</taxon>
        <taxon>Euteleostomi</taxon>
        <taxon>Actinopterygii</taxon>
        <taxon>Neopterygii</taxon>
        <taxon>Teleostei</taxon>
        <taxon>Anguilliformes</taxon>
        <taxon>Anguillidae</taxon>
        <taxon>Anguilla</taxon>
    </lineage>
</organism>
<dbReference type="EMBL" id="GBXM01073678">
    <property type="protein sequence ID" value="JAH34899.1"/>
    <property type="molecule type" value="Transcribed_RNA"/>
</dbReference>
<proteinExistence type="predicted"/>
<reference evidence="1" key="2">
    <citation type="journal article" date="2015" name="Fish Shellfish Immunol.">
        <title>Early steps in the European eel (Anguilla anguilla)-Vibrio vulnificus interaction in the gills: Role of the RtxA13 toxin.</title>
        <authorList>
            <person name="Callol A."/>
            <person name="Pajuelo D."/>
            <person name="Ebbesson L."/>
            <person name="Teles M."/>
            <person name="MacKenzie S."/>
            <person name="Amaro C."/>
        </authorList>
    </citation>
    <scope>NUCLEOTIDE SEQUENCE</scope>
</reference>